<dbReference type="PANTHER" id="PTHR43236">
    <property type="entry name" value="ANTITOXIN HIGA1"/>
    <property type="match status" value="1"/>
</dbReference>
<dbReference type="KEGG" id="bliq:INP51_13265"/>
<dbReference type="Proteomes" id="UP000593601">
    <property type="component" value="Chromosome"/>
</dbReference>
<dbReference type="EMBL" id="CP063304">
    <property type="protein sequence ID" value="QOV18944.1"/>
    <property type="molecule type" value="Genomic_DNA"/>
</dbReference>
<evidence type="ECO:0000313" key="2">
    <source>
        <dbReference type="EMBL" id="QOV18944.1"/>
    </source>
</evidence>
<dbReference type="AlphaFoldDB" id="A0A7M2RG29"/>
<dbReference type="RefSeq" id="WP_193735304.1">
    <property type="nucleotide sequence ID" value="NZ_CP063304.1"/>
</dbReference>
<dbReference type="Pfam" id="PF06114">
    <property type="entry name" value="Peptidase_M78"/>
    <property type="match status" value="1"/>
</dbReference>
<feature type="domain" description="IrrE N-terminal-like" evidence="1">
    <location>
        <begin position="3"/>
        <end position="119"/>
    </location>
</feature>
<dbReference type="InterPro" id="IPR052345">
    <property type="entry name" value="Rad_response_metalloprotease"/>
</dbReference>
<accession>A0A7M2RG29</accession>
<dbReference type="PANTHER" id="PTHR43236:SF1">
    <property type="entry name" value="BLL7220 PROTEIN"/>
    <property type="match status" value="1"/>
</dbReference>
<evidence type="ECO:0000313" key="3">
    <source>
        <dbReference type="Proteomes" id="UP000593601"/>
    </source>
</evidence>
<gene>
    <name evidence="2" type="ORF">INP51_13265</name>
</gene>
<evidence type="ECO:0000259" key="1">
    <source>
        <dbReference type="Pfam" id="PF06114"/>
    </source>
</evidence>
<name>A0A7M2RG29_9FIRM</name>
<keyword evidence="3" id="KW-1185">Reference proteome</keyword>
<sequence>MAKAMGTILLFEDLGSINGYYNKFLRIKQIHINSNLDSHLKRFTCAHELGHSIYHPDANTPFLRDCTFMSTNRLEIEANTFAMYFLITNDDLVECQCDTTNQLARYFGYTKEMIELRLKGGPS</sequence>
<organism evidence="2 3">
    <name type="scientific">Blautia liquoris</name>
    <dbReference type="NCBI Taxonomy" id="2779518"/>
    <lineage>
        <taxon>Bacteria</taxon>
        <taxon>Bacillati</taxon>
        <taxon>Bacillota</taxon>
        <taxon>Clostridia</taxon>
        <taxon>Lachnospirales</taxon>
        <taxon>Lachnospiraceae</taxon>
        <taxon>Blautia</taxon>
    </lineage>
</organism>
<dbReference type="InterPro" id="IPR010359">
    <property type="entry name" value="IrrE_HExxH"/>
</dbReference>
<protein>
    <submittedName>
        <fullName evidence="2">ImmA/IrrE family metallo-endopeptidase</fullName>
    </submittedName>
</protein>
<dbReference type="Gene3D" id="1.10.10.2910">
    <property type="match status" value="1"/>
</dbReference>
<proteinExistence type="predicted"/>
<reference evidence="2 3" key="1">
    <citation type="submission" date="2020-10" db="EMBL/GenBank/DDBJ databases">
        <title>Blautia liquoris sp.nov., isolated from the mud in a fermentation cellar used for the production of Chinese strong-flavoured liquor.</title>
        <authorList>
            <person name="Lu L."/>
        </authorList>
    </citation>
    <scope>NUCLEOTIDE SEQUENCE [LARGE SCALE GENOMIC DNA]</scope>
    <source>
        <strain evidence="2 3">LZLJ-3</strain>
    </source>
</reference>